<feature type="transmembrane region" description="Helical" evidence="1">
    <location>
        <begin position="54"/>
        <end position="71"/>
    </location>
</feature>
<keyword evidence="4" id="KW-1185">Reference proteome</keyword>
<feature type="domain" description="Cytochrome c oxidase subunit IV bacterial aa3 type" evidence="2">
    <location>
        <begin position="15"/>
        <end position="48"/>
    </location>
</feature>
<dbReference type="Proteomes" id="UP001418637">
    <property type="component" value="Unassembled WGS sequence"/>
</dbReference>
<dbReference type="Gene3D" id="1.20.5.160">
    <property type="entry name" value="Bacterial aa3 type cytochrome c oxidase subunit IV"/>
    <property type="match status" value="1"/>
</dbReference>
<dbReference type="Pfam" id="PF07835">
    <property type="entry name" value="COX4_pro_2"/>
    <property type="match status" value="1"/>
</dbReference>
<dbReference type="SUPFAM" id="SSF81469">
    <property type="entry name" value="Bacterial aa3 type cytochrome c oxidase subunit IV"/>
    <property type="match status" value="1"/>
</dbReference>
<keyword evidence="1" id="KW-0812">Transmembrane</keyword>
<keyword evidence="1" id="KW-1133">Transmembrane helix</keyword>
<dbReference type="InterPro" id="IPR012422">
    <property type="entry name" value="Cyt_c_oxidase_su4_bac-aa3"/>
</dbReference>
<evidence type="ECO:0000256" key="1">
    <source>
        <dbReference type="SAM" id="Phobius"/>
    </source>
</evidence>
<comment type="caution">
    <text evidence="3">The sequence shown here is derived from an EMBL/GenBank/DDBJ whole genome shotgun (WGS) entry which is preliminary data.</text>
</comment>
<evidence type="ECO:0000259" key="2">
    <source>
        <dbReference type="Pfam" id="PF07835"/>
    </source>
</evidence>
<reference evidence="3 4" key="1">
    <citation type="submission" date="2024-04" db="EMBL/GenBank/DDBJ databases">
        <title>A novel species isolated from cricket.</title>
        <authorList>
            <person name="Wang H.-C."/>
        </authorList>
    </citation>
    <scope>NUCLEOTIDE SEQUENCE [LARGE SCALE GENOMIC DNA]</scope>
    <source>
        <strain evidence="3 4">WL0021</strain>
    </source>
</reference>
<protein>
    <submittedName>
        <fullName evidence="3">Aa3-type cytochrome c oxidase subunit IV</fullName>
    </submittedName>
</protein>
<feature type="transmembrane region" description="Helical" evidence="1">
    <location>
        <begin position="28"/>
        <end position="48"/>
    </location>
</feature>
<gene>
    <name evidence="3" type="ORF">WJT86_08930</name>
</gene>
<keyword evidence="1" id="KW-0472">Membrane</keyword>
<sequence length="97" mass="10280">MSAPKLSASETLRTETDILSHEKTYSGFVKFVEISSIVVICWVLSLAIGGLKEAWLTAVFGVLVSAIAGAVGAIRPSIGVRAPTIIAFALVLLLLFY</sequence>
<dbReference type="EMBL" id="JBBYXI010000003">
    <property type="protein sequence ID" value="MEN3931179.1"/>
    <property type="molecule type" value="Genomic_DNA"/>
</dbReference>
<accession>A0ABV0BJQ0</accession>
<name>A0ABV0BJQ0_9HYPH</name>
<evidence type="ECO:0000313" key="4">
    <source>
        <dbReference type="Proteomes" id="UP001418637"/>
    </source>
</evidence>
<evidence type="ECO:0000313" key="3">
    <source>
        <dbReference type="EMBL" id="MEN3931179.1"/>
    </source>
</evidence>
<dbReference type="InterPro" id="IPR036596">
    <property type="entry name" value="Cyt-C_aa3_sf"/>
</dbReference>
<feature type="transmembrane region" description="Helical" evidence="1">
    <location>
        <begin position="78"/>
        <end position="96"/>
    </location>
</feature>
<dbReference type="RefSeq" id="WP_346337217.1">
    <property type="nucleotide sequence ID" value="NZ_JBBYXI010000003.1"/>
</dbReference>
<organism evidence="3 4">
    <name type="scientific">Hohaiivirga grylli</name>
    <dbReference type="NCBI Taxonomy" id="3133970"/>
    <lineage>
        <taxon>Bacteria</taxon>
        <taxon>Pseudomonadati</taxon>
        <taxon>Pseudomonadota</taxon>
        <taxon>Alphaproteobacteria</taxon>
        <taxon>Hyphomicrobiales</taxon>
        <taxon>Methylobacteriaceae</taxon>
        <taxon>Hohaiivirga</taxon>
    </lineage>
</organism>
<proteinExistence type="predicted"/>